<dbReference type="Proteomes" id="UP001232245">
    <property type="component" value="Unassembled WGS sequence"/>
</dbReference>
<name>A0ABT9Z4D2_9BACI</name>
<dbReference type="InterPro" id="IPR035924">
    <property type="entry name" value="FlaG-like_sf"/>
</dbReference>
<proteinExistence type="predicted"/>
<protein>
    <submittedName>
        <fullName evidence="1">Flagellar protein FlaG</fullName>
    </submittedName>
</protein>
<dbReference type="EMBL" id="JAUSTZ010000008">
    <property type="protein sequence ID" value="MDQ0227123.1"/>
    <property type="molecule type" value="Genomic_DNA"/>
</dbReference>
<dbReference type="Pfam" id="PF03646">
    <property type="entry name" value="FlaG"/>
    <property type="match status" value="1"/>
</dbReference>
<gene>
    <name evidence="1" type="ORF">J2S02_003468</name>
</gene>
<keyword evidence="2" id="KW-1185">Reference proteome</keyword>
<keyword evidence="1" id="KW-0282">Flagellum</keyword>
<dbReference type="InterPro" id="IPR005186">
    <property type="entry name" value="FlaG"/>
</dbReference>
<dbReference type="RefSeq" id="WP_174881237.1">
    <property type="nucleotide sequence ID" value="NZ_CADEPK010000330.1"/>
</dbReference>
<dbReference type="PANTHER" id="PTHR37166:SF1">
    <property type="entry name" value="PROTEIN FLAG"/>
    <property type="match status" value="1"/>
</dbReference>
<accession>A0ABT9Z4D2</accession>
<evidence type="ECO:0000313" key="2">
    <source>
        <dbReference type="Proteomes" id="UP001232245"/>
    </source>
</evidence>
<evidence type="ECO:0000313" key="1">
    <source>
        <dbReference type="EMBL" id="MDQ0227123.1"/>
    </source>
</evidence>
<sequence>MSVAKIASQPTLHNLDQTYKTAEKEHIETSTVQENQFTQSEADLEKVVKSMNDFLQPANTHIKFELHEELNEYYVTVVDNQTNEVVREIPSKKILDIYAKMTEFMGLLFDKKI</sequence>
<organism evidence="1 2">
    <name type="scientific">Metabacillus niabensis</name>
    <dbReference type="NCBI Taxonomy" id="324854"/>
    <lineage>
        <taxon>Bacteria</taxon>
        <taxon>Bacillati</taxon>
        <taxon>Bacillota</taxon>
        <taxon>Bacilli</taxon>
        <taxon>Bacillales</taxon>
        <taxon>Bacillaceae</taxon>
        <taxon>Metabacillus</taxon>
    </lineage>
</organism>
<dbReference type="Gene3D" id="3.30.160.170">
    <property type="entry name" value="FlaG-like"/>
    <property type="match status" value="1"/>
</dbReference>
<comment type="caution">
    <text evidence="1">The sequence shown here is derived from an EMBL/GenBank/DDBJ whole genome shotgun (WGS) entry which is preliminary data.</text>
</comment>
<dbReference type="PANTHER" id="PTHR37166">
    <property type="entry name" value="PROTEIN FLAG"/>
    <property type="match status" value="1"/>
</dbReference>
<keyword evidence="1" id="KW-0966">Cell projection</keyword>
<keyword evidence="1" id="KW-0969">Cilium</keyword>
<dbReference type="NCBIfam" id="NF005834">
    <property type="entry name" value="PRK07738.1"/>
    <property type="match status" value="1"/>
</dbReference>
<dbReference type="SUPFAM" id="SSF160214">
    <property type="entry name" value="FlaG-like"/>
    <property type="match status" value="1"/>
</dbReference>
<reference evidence="1 2" key="1">
    <citation type="submission" date="2023-07" db="EMBL/GenBank/DDBJ databases">
        <title>Genomic Encyclopedia of Type Strains, Phase IV (KMG-IV): sequencing the most valuable type-strain genomes for metagenomic binning, comparative biology and taxonomic classification.</title>
        <authorList>
            <person name="Goeker M."/>
        </authorList>
    </citation>
    <scope>NUCLEOTIDE SEQUENCE [LARGE SCALE GENOMIC DNA]</scope>
    <source>
        <strain evidence="1 2">DSM 17723</strain>
    </source>
</reference>